<dbReference type="Proteomes" id="UP001201812">
    <property type="component" value="Unassembled WGS sequence"/>
</dbReference>
<keyword evidence="3" id="KW-1185">Reference proteome</keyword>
<dbReference type="EMBL" id="JAKKPZ010000001">
    <property type="protein sequence ID" value="KAI1729428.1"/>
    <property type="molecule type" value="Genomic_DNA"/>
</dbReference>
<feature type="transmembrane region" description="Helical" evidence="1">
    <location>
        <begin position="77"/>
        <end position="94"/>
    </location>
</feature>
<organism evidence="2 3">
    <name type="scientific">Ditylenchus destructor</name>
    <dbReference type="NCBI Taxonomy" id="166010"/>
    <lineage>
        <taxon>Eukaryota</taxon>
        <taxon>Metazoa</taxon>
        <taxon>Ecdysozoa</taxon>
        <taxon>Nematoda</taxon>
        <taxon>Chromadorea</taxon>
        <taxon>Rhabditida</taxon>
        <taxon>Tylenchina</taxon>
        <taxon>Tylenchomorpha</taxon>
        <taxon>Sphaerularioidea</taxon>
        <taxon>Anguinidae</taxon>
        <taxon>Anguininae</taxon>
        <taxon>Ditylenchus</taxon>
    </lineage>
</organism>
<evidence type="ECO:0000256" key="1">
    <source>
        <dbReference type="SAM" id="Phobius"/>
    </source>
</evidence>
<reference evidence="2" key="1">
    <citation type="submission" date="2022-01" db="EMBL/GenBank/DDBJ databases">
        <title>Genome Sequence Resource for Two Populations of Ditylenchus destructor, the Migratory Endoparasitic Phytonematode.</title>
        <authorList>
            <person name="Zhang H."/>
            <person name="Lin R."/>
            <person name="Xie B."/>
        </authorList>
    </citation>
    <scope>NUCLEOTIDE SEQUENCE</scope>
    <source>
        <strain evidence="2">BazhouSP</strain>
    </source>
</reference>
<evidence type="ECO:0000313" key="2">
    <source>
        <dbReference type="EMBL" id="KAI1729428.1"/>
    </source>
</evidence>
<sequence length="111" mass="12062">MASVPKDRSRAIACVTGLLIKSAITVIDSNLLGGMALGGVTGPAFQLLLTTIEYPGWTVNVFGIIQWRVSMYTAPSYMARLMNIIGAVSVYSLFRENYAGILYKENEPITV</sequence>
<name>A0AAD4NHB0_9BILA</name>
<comment type="caution">
    <text evidence="2">The sequence shown here is derived from an EMBL/GenBank/DDBJ whole genome shotgun (WGS) entry which is preliminary data.</text>
</comment>
<keyword evidence="1" id="KW-1133">Transmembrane helix</keyword>
<dbReference type="AlphaFoldDB" id="A0AAD4NHB0"/>
<evidence type="ECO:0000313" key="3">
    <source>
        <dbReference type="Proteomes" id="UP001201812"/>
    </source>
</evidence>
<keyword evidence="1" id="KW-0472">Membrane</keyword>
<accession>A0AAD4NHB0</accession>
<protein>
    <submittedName>
        <fullName evidence="2">Major facilitator superfamily domain-containing protein 8</fullName>
    </submittedName>
</protein>
<proteinExistence type="predicted"/>
<keyword evidence="1" id="KW-0812">Transmembrane</keyword>
<gene>
    <name evidence="2" type="ORF">DdX_01669</name>
</gene>